<dbReference type="PANTHER" id="PTHR35485:SF4">
    <property type="entry name" value="EXPRESSED PROTEIN"/>
    <property type="match status" value="1"/>
</dbReference>
<proteinExistence type="predicted"/>
<organism evidence="1 2">
    <name type="scientific">Tripterygium wilfordii</name>
    <name type="common">Thunder God vine</name>
    <dbReference type="NCBI Taxonomy" id="458696"/>
    <lineage>
        <taxon>Eukaryota</taxon>
        <taxon>Viridiplantae</taxon>
        <taxon>Streptophyta</taxon>
        <taxon>Embryophyta</taxon>
        <taxon>Tracheophyta</taxon>
        <taxon>Spermatophyta</taxon>
        <taxon>Magnoliopsida</taxon>
        <taxon>eudicotyledons</taxon>
        <taxon>Gunneridae</taxon>
        <taxon>Pentapetalae</taxon>
        <taxon>rosids</taxon>
        <taxon>fabids</taxon>
        <taxon>Celastrales</taxon>
        <taxon>Celastraceae</taxon>
        <taxon>Tripterygium</taxon>
    </lineage>
</organism>
<name>A0A7J7DTD8_TRIWF</name>
<accession>A0A7J7DTD8</accession>
<keyword evidence="2" id="KW-1185">Reference proteome</keyword>
<dbReference type="AlphaFoldDB" id="A0A7J7DTD8"/>
<evidence type="ECO:0000313" key="2">
    <source>
        <dbReference type="Proteomes" id="UP000593562"/>
    </source>
</evidence>
<dbReference type="InParanoid" id="A0A7J7DTD8"/>
<dbReference type="EMBL" id="JAAARO010000004">
    <property type="protein sequence ID" value="KAF5749414.1"/>
    <property type="molecule type" value="Genomic_DNA"/>
</dbReference>
<comment type="caution">
    <text evidence="1">The sequence shown here is derived from an EMBL/GenBank/DDBJ whole genome shotgun (WGS) entry which is preliminary data.</text>
</comment>
<gene>
    <name evidence="1" type="ORF">HS088_TW04G01383</name>
</gene>
<dbReference type="PANTHER" id="PTHR35485">
    <property type="entry name" value="OS01G0888900 PROTEIN"/>
    <property type="match status" value="1"/>
</dbReference>
<dbReference type="Proteomes" id="UP000593562">
    <property type="component" value="Unassembled WGS sequence"/>
</dbReference>
<sequence>MEGLIPTIFRAVGKNRTRKQYECLSSGASHMPTGTSTDQNIRSAGFNAERINGHHRRYNSVGDFLVANSSSRIEGKEMAAQKQVVRSRSHRILSCVTGN</sequence>
<dbReference type="FunCoup" id="A0A7J7DTD8">
    <property type="interactions" value="367"/>
</dbReference>
<reference evidence="1 2" key="1">
    <citation type="journal article" date="2020" name="Nat. Commun.">
        <title>Genome of Tripterygium wilfordii and identification of cytochrome P450 involved in triptolide biosynthesis.</title>
        <authorList>
            <person name="Tu L."/>
            <person name="Su P."/>
            <person name="Zhang Z."/>
            <person name="Gao L."/>
            <person name="Wang J."/>
            <person name="Hu T."/>
            <person name="Zhou J."/>
            <person name="Zhang Y."/>
            <person name="Zhao Y."/>
            <person name="Liu Y."/>
            <person name="Song Y."/>
            <person name="Tong Y."/>
            <person name="Lu Y."/>
            <person name="Yang J."/>
            <person name="Xu C."/>
            <person name="Jia M."/>
            <person name="Peters R.J."/>
            <person name="Huang L."/>
            <person name="Gao W."/>
        </authorList>
    </citation>
    <scope>NUCLEOTIDE SEQUENCE [LARGE SCALE GENOMIC DNA]</scope>
    <source>
        <strain evidence="2">cv. XIE 37</strain>
        <tissue evidence="1">Leaf</tissue>
    </source>
</reference>
<evidence type="ECO:0000313" key="1">
    <source>
        <dbReference type="EMBL" id="KAF5749414.1"/>
    </source>
</evidence>
<protein>
    <submittedName>
        <fullName evidence="1">Uncharacterized protein</fullName>
    </submittedName>
</protein>